<evidence type="ECO:0000256" key="3">
    <source>
        <dbReference type="ARBA" id="ARBA00022741"/>
    </source>
</evidence>
<dbReference type="Pfam" id="PF00005">
    <property type="entry name" value="ABC_tran"/>
    <property type="match status" value="1"/>
</dbReference>
<dbReference type="SMART" id="SM00382">
    <property type="entry name" value="AAA"/>
    <property type="match status" value="1"/>
</dbReference>
<dbReference type="InterPro" id="IPR015860">
    <property type="entry name" value="ABC_transpr_TagH-like"/>
</dbReference>
<comment type="caution">
    <text evidence="7">The sequence shown here is derived from an EMBL/GenBank/DDBJ whole genome shotgun (WGS) entry which is preliminary data.</text>
</comment>
<dbReference type="InterPro" id="IPR003439">
    <property type="entry name" value="ABC_transporter-like_ATP-bd"/>
</dbReference>
<accession>A0A7W0DRK0</accession>
<dbReference type="GO" id="GO:0005524">
    <property type="term" value="F:ATP binding"/>
    <property type="evidence" value="ECO:0007669"/>
    <property type="project" value="UniProtKB-KW"/>
</dbReference>
<feature type="compositionally biased region" description="Low complexity" evidence="5">
    <location>
        <begin position="332"/>
        <end position="345"/>
    </location>
</feature>
<dbReference type="PROSITE" id="PS50893">
    <property type="entry name" value="ABC_TRANSPORTER_2"/>
    <property type="match status" value="1"/>
</dbReference>
<keyword evidence="3" id="KW-0547">Nucleotide-binding</keyword>
<proteinExistence type="inferred from homology"/>
<dbReference type="GO" id="GO:0016887">
    <property type="term" value="F:ATP hydrolysis activity"/>
    <property type="evidence" value="ECO:0007669"/>
    <property type="project" value="InterPro"/>
</dbReference>
<reference evidence="7 8" key="1">
    <citation type="submission" date="2020-07" db="EMBL/GenBank/DDBJ databases">
        <title>Streptomyces isolated from Indian soil.</title>
        <authorList>
            <person name="Mandal S."/>
            <person name="Maiti P.K."/>
        </authorList>
    </citation>
    <scope>NUCLEOTIDE SEQUENCE [LARGE SCALE GENOMIC DNA]</scope>
    <source>
        <strain evidence="7 8">PSKA28</strain>
    </source>
</reference>
<keyword evidence="2" id="KW-0813">Transport</keyword>
<evidence type="ECO:0000256" key="2">
    <source>
        <dbReference type="ARBA" id="ARBA00022448"/>
    </source>
</evidence>
<comment type="similarity">
    <text evidence="1">Belongs to the ABC transporter superfamily.</text>
</comment>
<dbReference type="PANTHER" id="PTHR46743:SF2">
    <property type="entry name" value="TEICHOIC ACIDS EXPORT ATP-BINDING PROTEIN TAGH"/>
    <property type="match status" value="1"/>
</dbReference>
<dbReference type="AlphaFoldDB" id="A0A7W0DRK0"/>
<protein>
    <submittedName>
        <fullName evidence="7">ABC transporter ATP-binding protein</fullName>
    </submittedName>
</protein>
<evidence type="ECO:0000313" key="8">
    <source>
        <dbReference type="Proteomes" id="UP000545761"/>
    </source>
</evidence>
<feature type="region of interest" description="Disordered" evidence="5">
    <location>
        <begin position="1"/>
        <end position="64"/>
    </location>
</feature>
<dbReference type="InterPro" id="IPR050683">
    <property type="entry name" value="Bact_Polysacc_Export_ATP-bd"/>
</dbReference>
<dbReference type="PROSITE" id="PS00211">
    <property type="entry name" value="ABC_TRANSPORTER_1"/>
    <property type="match status" value="1"/>
</dbReference>
<evidence type="ECO:0000256" key="4">
    <source>
        <dbReference type="ARBA" id="ARBA00022840"/>
    </source>
</evidence>
<dbReference type="CDD" id="cd03220">
    <property type="entry name" value="ABC_KpsT_Wzt"/>
    <property type="match status" value="1"/>
</dbReference>
<dbReference type="GO" id="GO:0016020">
    <property type="term" value="C:membrane"/>
    <property type="evidence" value="ECO:0007669"/>
    <property type="project" value="InterPro"/>
</dbReference>
<organism evidence="7 8">
    <name type="scientific">Streptomyces himalayensis subsp. himalayensis</name>
    <dbReference type="NCBI Taxonomy" id="2756131"/>
    <lineage>
        <taxon>Bacteria</taxon>
        <taxon>Bacillati</taxon>
        <taxon>Actinomycetota</taxon>
        <taxon>Actinomycetes</taxon>
        <taxon>Kitasatosporales</taxon>
        <taxon>Streptomycetaceae</taxon>
        <taxon>Streptomyces</taxon>
        <taxon>Streptomyces himalayensis</taxon>
    </lineage>
</organism>
<dbReference type="InterPro" id="IPR017871">
    <property type="entry name" value="ABC_transporter-like_CS"/>
</dbReference>
<evidence type="ECO:0000256" key="1">
    <source>
        <dbReference type="ARBA" id="ARBA00005417"/>
    </source>
</evidence>
<dbReference type="SUPFAM" id="SSF52540">
    <property type="entry name" value="P-loop containing nucleoside triphosphate hydrolases"/>
    <property type="match status" value="1"/>
</dbReference>
<dbReference type="PANTHER" id="PTHR46743">
    <property type="entry name" value="TEICHOIC ACIDS EXPORT ATP-BINDING PROTEIN TAGH"/>
    <property type="match status" value="1"/>
</dbReference>
<evidence type="ECO:0000313" key="7">
    <source>
        <dbReference type="EMBL" id="MBA2949545.1"/>
    </source>
</evidence>
<feature type="domain" description="ABC transporter" evidence="6">
    <location>
        <begin position="95"/>
        <end position="318"/>
    </location>
</feature>
<dbReference type="Proteomes" id="UP000545761">
    <property type="component" value="Unassembled WGS sequence"/>
</dbReference>
<dbReference type="InterPro" id="IPR027417">
    <property type="entry name" value="P-loop_NTPase"/>
</dbReference>
<keyword evidence="4 7" id="KW-0067">ATP-binding</keyword>
<evidence type="ECO:0000256" key="5">
    <source>
        <dbReference type="SAM" id="MobiDB-lite"/>
    </source>
</evidence>
<gene>
    <name evidence="7" type="ORF">H1D24_27905</name>
</gene>
<name>A0A7W0DRK0_9ACTN</name>
<feature type="compositionally biased region" description="Polar residues" evidence="5">
    <location>
        <begin position="15"/>
        <end position="27"/>
    </location>
</feature>
<dbReference type="InterPro" id="IPR003593">
    <property type="entry name" value="AAA+_ATPase"/>
</dbReference>
<feature type="compositionally biased region" description="Low complexity" evidence="5">
    <location>
        <begin position="28"/>
        <end position="64"/>
    </location>
</feature>
<dbReference type="EMBL" id="JACEHE010000019">
    <property type="protein sequence ID" value="MBA2949545.1"/>
    <property type="molecule type" value="Genomic_DNA"/>
</dbReference>
<sequence length="345" mass="36244">MCGPGPWAGRCSRASADSSTSGRQRSSTAVAETPDTAPDTPRDTTGAAGTSATAGADPGESPVPTVVVDRVDVVYRVNGVSGGRGTATAALSRILRPGRAAKAAGVRTVHAVRGVSFTAYKGEAIGLIGTNGSGKSTLLKAVAGLLPVENGRIYTHGQPSLLGVNAALMNDLTGERNIHLGGLAMGMSREEVRERYEEIVDFSGINEKGDFITLPMRTYSSGMAARLRFSIAAAKDHDVLLIDEALATGDRSFQKRSEARIRELRKHAGTVFLVSHNNKSIRDTCDRVLWLERGQLRMDGPTEEVLEEYEAFTGGSSGTGGKKPSAKKPSGKKAASAKPKIPLPS</sequence>
<feature type="region of interest" description="Disordered" evidence="5">
    <location>
        <begin position="309"/>
        <end position="345"/>
    </location>
</feature>
<dbReference type="GO" id="GO:0140359">
    <property type="term" value="F:ABC-type transporter activity"/>
    <property type="evidence" value="ECO:0007669"/>
    <property type="project" value="InterPro"/>
</dbReference>
<dbReference type="Gene3D" id="3.40.50.300">
    <property type="entry name" value="P-loop containing nucleotide triphosphate hydrolases"/>
    <property type="match status" value="1"/>
</dbReference>
<evidence type="ECO:0000259" key="6">
    <source>
        <dbReference type="PROSITE" id="PS50893"/>
    </source>
</evidence>